<dbReference type="Gene3D" id="3.30.160.40">
    <property type="entry name" value="Porphobilinogen deaminase, C-terminal domain"/>
    <property type="match status" value="1"/>
</dbReference>
<dbReference type="GO" id="GO:0004418">
    <property type="term" value="F:hydroxymethylbilane synthase activity"/>
    <property type="evidence" value="ECO:0007669"/>
    <property type="project" value="UniProtKB-UniRule"/>
</dbReference>
<dbReference type="FunFam" id="3.40.190.10:FF:000005">
    <property type="entry name" value="Porphobilinogen deaminase"/>
    <property type="match status" value="1"/>
</dbReference>
<evidence type="ECO:0000256" key="3">
    <source>
        <dbReference type="ARBA" id="ARBA00011245"/>
    </source>
</evidence>
<evidence type="ECO:0000256" key="1">
    <source>
        <dbReference type="ARBA" id="ARBA00002869"/>
    </source>
</evidence>
<dbReference type="InterPro" id="IPR036803">
    <property type="entry name" value="Porphobilinogen_deaminase_C_sf"/>
</dbReference>
<dbReference type="Proteomes" id="UP000612893">
    <property type="component" value="Unassembled WGS sequence"/>
</dbReference>
<dbReference type="InterPro" id="IPR022417">
    <property type="entry name" value="Porphobilin_deaminase_N"/>
</dbReference>
<comment type="catalytic activity">
    <reaction evidence="6 7">
        <text>4 porphobilinogen + H2O = hydroxymethylbilane + 4 NH4(+)</text>
        <dbReference type="Rhea" id="RHEA:13185"/>
        <dbReference type="ChEBI" id="CHEBI:15377"/>
        <dbReference type="ChEBI" id="CHEBI:28938"/>
        <dbReference type="ChEBI" id="CHEBI:57845"/>
        <dbReference type="ChEBI" id="CHEBI:58126"/>
        <dbReference type="EC" id="2.5.1.61"/>
    </reaction>
</comment>
<evidence type="ECO:0000313" key="11">
    <source>
        <dbReference type="Proteomes" id="UP000612893"/>
    </source>
</evidence>
<gene>
    <name evidence="7 10" type="primary">hemC</name>
    <name evidence="10" type="ORF">JF922_10090</name>
</gene>
<dbReference type="Pfam" id="PF03900">
    <property type="entry name" value="Porphobil_deamC"/>
    <property type="match status" value="1"/>
</dbReference>
<dbReference type="InterPro" id="IPR000860">
    <property type="entry name" value="HemC"/>
</dbReference>
<dbReference type="AlphaFoldDB" id="A0A934JYV8"/>
<dbReference type="SUPFAM" id="SSF53850">
    <property type="entry name" value="Periplasmic binding protein-like II"/>
    <property type="match status" value="1"/>
</dbReference>
<feature type="modified residue" description="S-(dipyrrolylmethanemethyl)cysteine" evidence="7">
    <location>
        <position position="236"/>
    </location>
</feature>
<comment type="caution">
    <text evidence="10">The sequence shown here is derived from an EMBL/GenBank/DDBJ whole genome shotgun (WGS) entry which is preliminary data.</text>
</comment>
<dbReference type="InterPro" id="IPR022418">
    <property type="entry name" value="Porphobilinogen_deaminase_C"/>
</dbReference>
<dbReference type="Gene3D" id="3.40.190.10">
    <property type="entry name" value="Periplasmic binding protein-like II"/>
    <property type="match status" value="2"/>
</dbReference>
<protein>
    <recommendedName>
        <fullName evidence="7">Porphobilinogen deaminase</fullName>
        <shortName evidence="7">PBG</shortName>
        <ecNumber evidence="7">2.5.1.61</ecNumber>
    </recommendedName>
    <alternativeName>
        <fullName evidence="7">Hydroxymethylbilane synthase</fullName>
        <shortName evidence="7">HMBS</shortName>
    </alternativeName>
    <alternativeName>
        <fullName evidence="7">Pre-uroporphyrinogen synthase</fullName>
    </alternativeName>
</protein>
<comment type="function">
    <text evidence="1 7">Tetrapolymerization of the monopyrrole PBG into the hydroxymethylbilane pre-uroporphyrinogen in several discrete steps.</text>
</comment>
<evidence type="ECO:0000259" key="9">
    <source>
        <dbReference type="Pfam" id="PF03900"/>
    </source>
</evidence>
<proteinExistence type="inferred from homology"/>
<dbReference type="Pfam" id="PF01379">
    <property type="entry name" value="Porphobil_deam"/>
    <property type="match status" value="1"/>
</dbReference>
<sequence length="298" mass="31122">MRRLRLGTRGSRLALVQSELVAARLRALGAELELVEVVTEGDMRPAGMSAGEGVFVAALEGQLAAGHVDLAVHSAKDVPLRLHPDLVICAYPERADARDVLVTRSGRDTLESLPPGSVVGTDSPRRAGFVLGRRPDLSHRPLHGNVDTRLRKLDRGEADGLVLAAAGLERLGSANRIDERFDAALVPPAPGQGALAVQCRAGDAELRVLLARADDAEVRLAVAIERLVLEATGGTCRSPVGALATVSGGRLRLLAGAAAPDGSARHVVQLESEATEDAGARLAAEAATELLRHVALPV</sequence>
<evidence type="ECO:0000256" key="7">
    <source>
        <dbReference type="HAMAP-Rule" id="MF_00260"/>
    </source>
</evidence>
<dbReference type="SUPFAM" id="SSF54782">
    <property type="entry name" value="Porphobilinogen deaminase (hydroxymethylbilane synthase), C-terminal domain"/>
    <property type="match status" value="1"/>
</dbReference>
<keyword evidence="11" id="KW-1185">Reference proteome</keyword>
<dbReference type="PANTHER" id="PTHR11557">
    <property type="entry name" value="PORPHOBILINOGEN DEAMINASE"/>
    <property type="match status" value="1"/>
</dbReference>
<organism evidence="10 11">
    <name type="scientific">Candidatus Nephthysia bennettiae</name>
    <dbReference type="NCBI Taxonomy" id="3127016"/>
    <lineage>
        <taxon>Bacteria</taxon>
        <taxon>Bacillati</taxon>
        <taxon>Candidatus Dormiibacterota</taxon>
        <taxon>Candidatus Dormibacteria</taxon>
        <taxon>Candidatus Dormibacterales</taxon>
        <taxon>Candidatus Dormibacteraceae</taxon>
        <taxon>Candidatus Nephthysia</taxon>
    </lineage>
</organism>
<dbReference type="RefSeq" id="WP_338201405.1">
    <property type="nucleotide sequence ID" value="NZ_JAEKNR010000107.1"/>
</dbReference>
<accession>A0A934JYV8</accession>
<dbReference type="PIRSF" id="PIRSF001438">
    <property type="entry name" value="4pyrrol_synth_OHMeBilane_synth"/>
    <property type="match status" value="1"/>
</dbReference>
<comment type="similarity">
    <text evidence="2 7">Belongs to the HMBS family.</text>
</comment>
<dbReference type="EMBL" id="JAEKNR010000107">
    <property type="protein sequence ID" value="MBJ7598421.1"/>
    <property type="molecule type" value="Genomic_DNA"/>
</dbReference>
<dbReference type="GO" id="GO:0005737">
    <property type="term" value="C:cytoplasm"/>
    <property type="evidence" value="ECO:0007669"/>
    <property type="project" value="UniProtKB-UniRule"/>
</dbReference>
<feature type="domain" description="Porphobilinogen deaminase N-terminal" evidence="8">
    <location>
        <begin position="4"/>
        <end position="206"/>
    </location>
</feature>
<keyword evidence="5 7" id="KW-0627">Porphyrin biosynthesis</keyword>
<dbReference type="PRINTS" id="PR00151">
    <property type="entry name" value="PORPHBDMNASE"/>
</dbReference>
<feature type="domain" description="Porphobilinogen deaminase C-terminal" evidence="9">
    <location>
        <begin position="221"/>
        <end position="285"/>
    </location>
</feature>
<evidence type="ECO:0000256" key="5">
    <source>
        <dbReference type="ARBA" id="ARBA00023244"/>
    </source>
</evidence>
<dbReference type="NCBIfam" id="TIGR00212">
    <property type="entry name" value="hemC"/>
    <property type="match status" value="1"/>
</dbReference>
<evidence type="ECO:0000259" key="8">
    <source>
        <dbReference type="Pfam" id="PF01379"/>
    </source>
</evidence>
<comment type="cofactor">
    <cofactor evidence="7">
        <name>dipyrromethane</name>
        <dbReference type="ChEBI" id="CHEBI:60342"/>
    </cofactor>
    <text evidence="7">Binds 1 dipyrromethane group covalently.</text>
</comment>
<dbReference type="PANTHER" id="PTHR11557:SF0">
    <property type="entry name" value="PORPHOBILINOGEN DEAMINASE"/>
    <property type="match status" value="1"/>
</dbReference>
<evidence type="ECO:0000256" key="6">
    <source>
        <dbReference type="ARBA" id="ARBA00048169"/>
    </source>
</evidence>
<dbReference type="GO" id="GO:0006782">
    <property type="term" value="P:protoporphyrinogen IX biosynthetic process"/>
    <property type="evidence" value="ECO:0007669"/>
    <property type="project" value="UniProtKB-UniRule"/>
</dbReference>
<dbReference type="HAMAP" id="MF_00260">
    <property type="entry name" value="Porphobil_deam"/>
    <property type="match status" value="1"/>
</dbReference>
<comment type="miscellaneous">
    <text evidence="7">The porphobilinogen subunits are added to the dipyrromethane group.</text>
</comment>
<evidence type="ECO:0000313" key="10">
    <source>
        <dbReference type="EMBL" id="MBJ7598421.1"/>
    </source>
</evidence>
<evidence type="ECO:0000256" key="2">
    <source>
        <dbReference type="ARBA" id="ARBA00005638"/>
    </source>
</evidence>
<evidence type="ECO:0000256" key="4">
    <source>
        <dbReference type="ARBA" id="ARBA00022679"/>
    </source>
</evidence>
<keyword evidence="4 7" id="KW-0808">Transferase</keyword>
<comment type="subunit">
    <text evidence="3 7">Monomer.</text>
</comment>
<dbReference type="EC" id="2.5.1.61" evidence="7"/>
<name>A0A934JYV8_9BACT</name>
<reference evidence="10" key="1">
    <citation type="submission" date="2020-10" db="EMBL/GenBank/DDBJ databases">
        <title>Ca. Dormibacterota MAGs.</title>
        <authorList>
            <person name="Montgomery K."/>
        </authorList>
    </citation>
    <scope>NUCLEOTIDE SEQUENCE [LARGE SCALE GENOMIC DNA]</scope>
    <source>
        <strain evidence="10">SC8812_S17_10</strain>
    </source>
</reference>